<accession>A0AB37Z886</accession>
<dbReference type="RefSeq" id="WP_090252814.1">
    <property type="nucleotide sequence ID" value="NZ_FMTL01000002.1"/>
</dbReference>
<dbReference type="Pfam" id="PF07110">
    <property type="entry name" value="EthD"/>
    <property type="match status" value="1"/>
</dbReference>
<dbReference type="Proteomes" id="UP000242418">
    <property type="component" value="Unassembled WGS sequence"/>
</dbReference>
<sequence length="105" mass="11338">MIKVSVLYPNTPGVRFDMTYYCEQHMAIVRECLGSACQGIAVDAGLASATPGEAAPYIAMGHLYFDSVAVFEQSFAPHAARIMGDLPNFTDSQPLVQISEVRLAP</sequence>
<dbReference type="InterPro" id="IPR011008">
    <property type="entry name" value="Dimeric_a/b-barrel"/>
</dbReference>
<evidence type="ECO:0000313" key="3">
    <source>
        <dbReference type="Proteomes" id="UP000242418"/>
    </source>
</evidence>
<dbReference type="SUPFAM" id="SSF54909">
    <property type="entry name" value="Dimeric alpha+beta barrel"/>
    <property type="match status" value="1"/>
</dbReference>
<dbReference type="Gene3D" id="3.30.70.100">
    <property type="match status" value="1"/>
</dbReference>
<protein>
    <recommendedName>
        <fullName evidence="1">EthD domain-containing protein</fullName>
    </recommendedName>
</protein>
<dbReference type="AlphaFoldDB" id="A0AB37Z886"/>
<keyword evidence="3" id="KW-1185">Reference proteome</keyword>
<name>A0AB37Z886_9PSED</name>
<dbReference type="NCBIfam" id="TIGR02118">
    <property type="entry name" value="EthD family reductase"/>
    <property type="match status" value="1"/>
</dbReference>
<gene>
    <name evidence="2" type="ORF">SAMN05216370_2553</name>
</gene>
<reference evidence="2 3" key="1">
    <citation type="submission" date="2016-10" db="EMBL/GenBank/DDBJ databases">
        <authorList>
            <person name="Varghese N."/>
            <person name="Submissions S."/>
        </authorList>
    </citation>
    <scope>NUCLEOTIDE SEQUENCE [LARGE SCALE GENOMIC DNA]</scope>
    <source>
        <strain evidence="2 3">DSM 17833</strain>
    </source>
</reference>
<evidence type="ECO:0000259" key="1">
    <source>
        <dbReference type="Pfam" id="PF07110"/>
    </source>
</evidence>
<dbReference type="EMBL" id="FMTL01000002">
    <property type="protein sequence ID" value="SCW65844.1"/>
    <property type="molecule type" value="Genomic_DNA"/>
</dbReference>
<dbReference type="InterPro" id="IPR009799">
    <property type="entry name" value="EthD_dom"/>
</dbReference>
<organism evidence="2 3">
    <name type="scientific">Pseudomonas peli</name>
    <dbReference type="NCBI Taxonomy" id="592361"/>
    <lineage>
        <taxon>Bacteria</taxon>
        <taxon>Pseudomonadati</taxon>
        <taxon>Pseudomonadota</taxon>
        <taxon>Gammaproteobacteria</taxon>
        <taxon>Pseudomonadales</taxon>
        <taxon>Pseudomonadaceae</taxon>
        <taxon>Pseudomonas</taxon>
    </lineage>
</organism>
<evidence type="ECO:0000313" key="2">
    <source>
        <dbReference type="EMBL" id="SCW65844.1"/>
    </source>
</evidence>
<dbReference type="PANTHER" id="PTHR40260:SF2">
    <property type="entry name" value="BLR8190 PROTEIN"/>
    <property type="match status" value="1"/>
</dbReference>
<dbReference type="PANTHER" id="PTHR40260">
    <property type="entry name" value="BLR8190 PROTEIN"/>
    <property type="match status" value="1"/>
</dbReference>
<dbReference type="GO" id="GO:0016491">
    <property type="term" value="F:oxidoreductase activity"/>
    <property type="evidence" value="ECO:0007669"/>
    <property type="project" value="InterPro"/>
</dbReference>
<proteinExistence type="predicted"/>
<feature type="domain" description="EthD" evidence="1">
    <location>
        <begin position="18"/>
        <end position="92"/>
    </location>
</feature>
<comment type="caution">
    <text evidence="2">The sequence shown here is derived from an EMBL/GenBank/DDBJ whole genome shotgun (WGS) entry which is preliminary data.</text>
</comment>